<evidence type="ECO:0000256" key="2">
    <source>
        <dbReference type="ARBA" id="ARBA00022448"/>
    </source>
</evidence>
<dbReference type="Pfam" id="PF12849">
    <property type="entry name" value="PBP_like_2"/>
    <property type="match status" value="1"/>
</dbReference>
<feature type="region of interest" description="Disordered" evidence="5">
    <location>
        <begin position="29"/>
        <end position="51"/>
    </location>
</feature>
<dbReference type="PANTHER" id="PTHR42996">
    <property type="entry name" value="PHOSPHATE-BINDING PROTEIN PSTS"/>
    <property type="match status" value="1"/>
</dbReference>
<comment type="similarity">
    <text evidence="1 4">Belongs to the PstS family.</text>
</comment>
<feature type="domain" description="PBP" evidence="7">
    <location>
        <begin position="40"/>
        <end position="341"/>
    </location>
</feature>
<dbReference type="PROSITE" id="PS51257">
    <property type="entry name" value="PROKAR_LIPOPROTEIN"/>
    <property type="match status" value="1"/>
</dbReference>
<name>A0ABY4MXW4_9MICO</name>
<gene>
    <name evidence="8" type="primary">pstS</name>
    <name evidence="8" type="ORF">M3M28_09235</name>
</gene>
<protein>
    <recommendedName>
        <fullName evidence="4">Phosphate-binding protein</fullName>
    </recommendedName>
</protein>
<keyword evidence="6" id="KW-0732">Signal</keyword>
<sequence length="371" mass="37529">MKLSRVGASVAMTAIAALALAGCAGGDAGTDSTGGADSTAASGGSLSGQLNATGASSQEQAELNAWVPGFQGVESGVTVNYEATGSGTGRENFVAGSSDFIGSDRPYDLEEIESSEFPLCADGSDLVEFPAYISPIAVAYNLPGVDGLNLDAETIAKIYAGEITTWNDAAIAALNEGVELPDTTITAVHRADTSGTTGNFTAYLTEAAPDAWTYGDEDDFPADLGGEAANQTAGVAEAVAAGEGTIGYLDASAATDLQTASIQSGSDFVPYSPEAAAQVVAGSSLEEGRSETDLAYALDYTGVDGAYPIVLVSYLIGCADYQDDAKGELVKAYFNYVITAEAQDAAASVAGNAPISDEIRTAAQTAIDSIQ</sequence>
<organism evidence="8">
    <name type="scientific">Gulosibacter sediminis</name>
    <dbReference type="NCBI Taxonomy" id="1729695"/>
    <lineage>
        <taxon>Bacteria</taxon>
        <taxon>Bacillati</taxon>
        <taxon>Actinomycetota</taxon>
        <taxon>Actinomycetes</taxon>
        <taxon>Micrococcales</taxon>
        <taxon>Microbacteriaceae</taxon>
        <taxon>Gulosibacter</taxon>
    </lineage>
</organism>
<evidence type="ECO:0000256" key="5">
    <source>
        <dbReference type="SAM" id="MobiDB-lite"/>
    </source>
</evidence>
<proteinExistence type="inferred from homology"/>
<dbReference type="InterPro" id="IPR024370">
    <property type="entry name" value="PBP_domain"/>
</dbReference>
<evidence type="ECO:0000256" key="6">
    <source>
        <dbReference type="SAM" id="SignalP"/>
    </source>
</evidence>
<dbReference type="SUPFAM" id="SSF53850">
    <property type="entry name" value="Periplasmic binding protein-like II"/>
    <property type="match status" value="1"/>
</dbReference>
<dbReference type="InterPro" id="IPR005673">
    <property type="entry name" value="ABC_phos-bd_PstS"/>
</dbReference>
<feature type="compositionally biased region" description="Low complexity" evidence="5">
    <location>
        <begin position="29"/>
        <end position="48"/>
    </location>
</feature>
<reference evidence="8" key="1">
    <citation type="submission" date="2022-05" db="EMBL/GenBank/DDBJ databases">
        <title>Complete genome sequence of toluene-degrading Gulosibacter sediminis strain ACHW.36C.</title>
        <authorList>
            <person name="Wai A.C."/>
            <person name="Lai G.K."/>
            <person name="Griffin S.D."/>
            <person name="Leung F.C."/>
        </authorList>
    </citation>
    <scope>NUCLEOTIDE SEQUENCE [LARGE SCALE GENOMIC DNA]</scope>
    <source>
        <strain evidence="8">ACHW.36C</strain>
    </source>
</reference>
<evidence type="ECO:0000313" key="8">
    <source>
        <dbReference type="EMBL" id="UQN14231.1"/>
    </source>
</evidence>
<accession>A0ABY4MXW4</accession>
<evidence type="ECO:0000256" key="3">
    <source>
        <dbReference type="ARBA" id="ARBA00022592"/>
    </source>
</evidence>
<evidence type="ECO:0000259" key="7">
    <source>
        <dbReference type="Pfam" id="PF12849"/>
    </source>
</evidence>
<feature type="signal peptide" evidence="6">
    <location>
        <begin position="1"/>
        <end position="21"/>
    </location>
</feature>
<dbReference type="Gene3D" id="3.40.190.10">
    <property type="entry name" value="Periplasmic binding protein-like II"/>
    <property type="match status" value="2"/>
</dbReference>
<keyword evidence="2 4" id="KW-0813">Transport</keyword>
<dbReference type="InterPro" id="IPR050962">
    <property type="entry name" value="Phosphate-bind_PstS"/>
</dbReference>
<feature type="chain" id="PRO_5047115141" description="Phosphate-binding protein" evidence="6">
    <location>
        <begin position="22"/>
        <end position="371"/>
    </location>
</feature>
<evidence type="ECO:0000256" key="1">
    <source>
        <dbReference type="ARBA" id="ARBA00008725"/>
    </source>
</evidence>
<keyword evidence="3 4" id="KW-0592">Phosphate transport</keyword>
<dbReference type="PANTHER" id="PTHR42996:SF1">
    <property type="entry name" value="PHOSPHATE-BINDING PROTEIN PSTS"/>
    <property type="match status" value="1"/>
</dbReference>
<dbReference type="EMBL" id="CP097160">
    <property type="protein sequence ID" value="UQN14231.1"/>
    <property type="molecule type" value="Genomic_DNA"/>
</dbReference>
<evidence type="ECO:0000256" key="4">
    <source>
        <dbReference type="PIRNR" id="PIRNR002756"/>
    </source>
</evidence>
<dbReference type="PIRSF" id="PIRSF002756">
    <property type="entry name" value="PstS"/>
    <property type="match status" value="1"/>
</dbReference>
<dbReference type="NCBIfam" id="TIGR00975">
    <property type="entry name" value="3a0107s03"/>
    <property type="match status" value="1"/>
</dbReference>
<dbReference type="CDD" id="cd13565">
    <property type="entry name" value="PBP2_PstS"/>
    <property type="match status" value="1"/>
</dbReference>